<evidence type="ECO:0000313" key="2">
    <source>
        <dbReference type="Proteomes" id="UP001596042"/>
    </source>
</evidence>
<accession>A0ABV9H4F2</accession>
<keyword evidence="2" id="KW-1185">Reference proteome</keyword>
<proteinExistence type="predicted"/>
<protein>
    <submittedName>
        <fullName evidence="1">Uncharacterized protein</fullName>
    </submittedName>
</protein>
<organism evidence="1 2">
    <name type="scientific">Daeguia caeni</name>
    <dbReference type="NCBI Taxonomy" id="439612"/>
    <lineage>
        <taxon>Bacteria</taxon>
        <taxon>Pseudomonadati</taxon>
        <taxon>Pseudomonadota</taxon>
        <taxon>Alphaproteobacteria</taxon>
        <taxon>Hyphomicrobiales</taxon>
        <taxon>Brucellaceae</taxon>
        <taxon>Daeguia</taxon>
    </lineage>
</organism>
<dbReference type="EMBL" id="JBHSEL010000043">
    <property type="protein sequence ID" value="MFC4624567.1"/>
    <property type="molecule type" value="Genomic_DNA"/>
</dbReference>
<gene>
    <name evidence="1" type="ORF">ACFO1V_04910</name>
</gene>
<name>A0ABV9H4F2_9HYPH</name>
<reference evidence="2" key="1">
    <citation type="journal article" date="2019" name="Int. J. Syst. Evol. Microbiol.">
        <title>The Global Catalogue of Microorganisms (GCM) 10K type strain sequencing project: providing services to taxonomists for standard genome sequencing and annotation.</title>
        <authorList>
            <consortium name="The Broad Institute Genomics Platform"/>
            <consortium name="The Broad Institute Genome Sequencing Center for Infectious Disease"/>
            <person name="Wu L."/>
            <person name="Ma J."/>
        </authorList>
    </citation>
    <scope>NUCLEOTIDE SEQUENCE [LARGE SCALE GENOMIC DNA]</scope>
    <source>
        <strain evidence="2">CGMCC 1.15731</strain>
    </source>
</reference>
<comment type="caution">
    <text evidence="1">The sequence shown here is derived from an EMBL/GenBank/DDBJ whole genome shotgun (WGS) entry which is preliminary data.</text>
</comment>
<dbReference type="RefSeq" id="WP_374831333.1">
    <property type="nucleotide sequence ID" value="NZ_JBHEEZ010000008.1"/>
</dbReference>
<dbReference type="Proteomes" id="UP001596042">
    <property type="component" value="Unassembled WGS sequence"/>
</dbReference>
<evidence type="ECO:0000313" key="1">
    <source>
        <dbReference type="EMBL" id="MFC4624567.1"/>
    </source>
</evidence>
<sequence>MKSIIIGPSDKNRTVTPQMLQRVKAGMPKPSDDKSQVCNVLRQSRGGYTHRRYRAAKYA</sequence>